<protein>
    <submittedName>
        <fullName evidence="1">Uncharacterized protein</fullName>
    </submittedName>
</protein>
<dbReference type="AlphaFoldDB" id="A0A2N3I0G7"/>
<proteinExistence type="predicted"/>
<gene>
    <name evidence="1" type="ORF">BZG02_07265</name>
</gene>
<comment type="caution">
    <text evidence="1">The sequence shown here is derived from an EMBL/GenBank/DDBJ whole genome shotgun (WGS) entry which is preliminary data.</text>
</comment>
<evidence type="ECO:0000313" key="1">
    <source>
        <dbReference type="EMBL" id="PKQ63816.1"/>
    </source>
</evidence>
<dbReference type="RefSeq" id="WP_101260760.1">
    <property type="nucleotide sequence ID" value="NZ_MVDD01000004.1"/>
</dbReference>
<name>A0A2N3I0G7_9BACT</name>
<evidence type="ECO:0000313" key="2">
    <source>
        <dbReference type="Proteomes" id="UP000233535"/>
    </source>
</evidence>
<dbReference type="EMBL" id="MVDD01000004">
    <property type="protein sequence ID" value="PKQ63816.1"/>
    <property type="molecule type" value="Genomic_DNA"/>
</dbReference>
<accession>A0A2N3I0G7</accession>
<dbReference type="Proteomes" id="UP000233535">
    <property type="component" value="Unassembled WGS sequence"/>
</dbReference>
<keyword evidence="2" id="KW-1185">Reference proteome</keyword>
<reference evidence="1 2" key="1">
    <citation type="journal article" date="2017" name="Front. Microbiol.">
        <title>Labilibaculum manganireducens gen. nov., sp. nov. and Labilibaculum filiforme sp. nov., Novel Bacteroidetes Isolated from Subsurface Sediments of the Baltic Sea.</title>
        <authorList>
            <person name="Vandieken V."/>
            <person name="Marshall I.P."/>
            <person name="Niemann H."/>
            <person name="Engelen B."/>
            <person name="Cypionka H."/>
        </authorList>
    </citation>
    <scope>NUCLEOTIDE SEQUENCE [LARGE SCALE GENOMIC DNA]</scope>
    <source>
        <strain evidence="1 2">59.16B</strain>
    </source>
</reference>
<sequence length="229" mass="26441">MEIEKLEKQYRKINNKLNGLKEFGDSIITYIRYKQKEIELKNTINQLLAPLLEANNPEFRQIANENYELLKNLNFQLKTRTLAGSVFGYYSSELQGNINQNGVVYCRTKKSNFPIINLFASFEFTSLYKGEVDCLGNIILRTAKLDGAFIKTIPSTFTGTIQKNGKDILVETNVCDNDFTLGGKIIIYEIVGNPFGKQNDKKDLFFSNKKKLEHILLQYRKEQKYSSKY</sequence>
<organism evidence="1 2">
    <name type="scientific">Labilibaculum filiforme</name>
    <dbReference type="NCBI Taxonomy" id="1940526"/>
    <lineage>
        <taxon>Bacteria</taxon>
        <taxon>Pseudomonadati</taxon>
        <taxon>Bacteroidota</taxon>
        <taxon>Bacteroidia</taxon>
        <taxon>Marinilabiliales</taxon>
        <taxon>Marinifilaceae</taxon>
        <taxon>Labilibaculum</taxon>
    </lineage>
</organism>